<protein>
    <submittedName>
        <fullName evidence="2">Uncharacterized protein</fullName>
    </submittedName>
</protein>
<keyword evidence="3" id="KW-1185">Reference proteome</keyword>
<evidence type="ECO:0000256" key="1">
    <source>
        <dbReference type="SAM" id="Phobius"/>
    </source>
</evidence>
<accession>A0A1A9VH07</accession>
<keyword evidence="1" id="KW-1133">Transmembrane helix</keyword>
<reference evidence="2" key="1">
    <citation type="submission" date="2020-05" db="UniProtKB">
        <authorList>
            <consortium name="EnsemblMetazoa"/>
        </authorList>
    </citation>
    <scope>IDENTIFICATION</scope>
    <source>
        <strain evidence="2">TTRI</strain>
    </source>
</reference>
<dbReference type="EnsemblMetazoa" id="GAUT036923-RA">
    <property type="protein sequence ID" value="GAUT036923-PA"/>
    <property type="gene ID" value="GAUT036923"/>
</dbReference>
<dbReference type="AlphaFoldDB" id="A0A1A9VH07"/>
<dbReference type="Proteomes" id="UP000078200">
    <property type="component" value="Unassembled WGS sequence"/>
</dbReference>
<name>A0A1A9VH07_GLOAU</name>
<keyword evidence="1" id="KW-0472">Membrane</keyword>
<evidence type="ECO:0000313" key="3">
    <source>
        <dbReference type="Proteomes" id="UP000078200"/>
    </source>
</evidence>
<feature type="transmembrane region" description="Helical" evidence="1">
    <location>
        <begin position="12"/>
        <end position="29"/>
    </location>
</feature>
<organism evidence="2 3">
    <name type="scientific">Glossina austeni</name>
    <name type="common">Savannah tsetse fly</name>
    <dbReference type="NCBI Taxonomy" id="7395"/>
    <lineage>
        <taxon>Eukaryota</taxon>
        <taxon>Metazoa</taxon>
        <taxon>Ecdysozoa</taxon>
        <taxon>Arthropoda</taxon>
        <taxon>Hexapoda</taxon>
        <taxon>Insecta</taxon>
        <taxon>Pterygota</taxon>
        <taxon>Neoptera</taxon>
        <taxon>Endopterygota</taxon>
        <taxon>Diptera</taxon>
        <taxon>Brachycera</taxon>
        <taxon>Muscomorpha</taxon>
        <taxon>Hippoboscoidea</taxon>
        <taxon>Glossinidae</taxon>
        <taxon>Glossina</taxon>
    </lineage>
</organism>
<sequence length="115" mass="12742">MANVLKTTGDNFGIPACFLKCALFIIGGYNRIARFYIVGNSEYYININASELVEISTVKKISAPPVTRSGKTTRLTGTNTITEGRNQKYSVSTSRTTLVSTFHKISARNVMIWIQ</sequence>
<keyword evidence="1" id="KW-0812">Transmembrane</keyword>
<dbReference type="VEuPathDB" id="VectorBase:GAUT036923"/>
<proteinExistence type="predicted"/>
<evidence type="ECO:0000313" key="2">
    <source>
        <dbReference type="EnsemblMetazoa" id="GAUT036923-PA"/>
    </source>
</evidence>